<protein>
    <submittedName>
        <fullName evidence="3">Transposase, IS605 OrfB family</fullName>
    </submittedName>
</protein>
<sequence length="439" mass="49991">MKTVVTAKLKLNTTPEQFKALRTTQLAYRDSLNYVSQYAFANGKLSNAIRLQDATYEEIRLRFHLPSQMACSVPRQVGASYKALWTKVKNNAAHRKAGLTKKRFKGLDQAPTFLSPTLTYQYKKDYTFKKEQHVSLLTLDGRIVVPYTGYDKHVALIQRGAEIGASKLWYDKPKKQFYLLVSLEMEMADPTPETHKQVVGVDVGMRYLAVTATMQGDCTFHADPSIVARSHHSARLRKRLQKKGTRSATRRLVAISGRERRLKANCNHVVSKRIVKQYPQSLIGLEHLTDIREQTKRRKGKQASAKQRKANRTFSKWAFSELHSMIAYKALLHRSMAIKVDANYTSQACPKCGHTCKENRPHKGLLFVCQNCQYTLHADLVGARNIAMRTLLIRQDWRGTGLLSVRPDVSDDEAKAARLKRYAELRWSSDTTPSPRLSP</sequence>
<dbReference type="eggNOG" id="COG0675">
    <property type="taxonomic scope" value="Bacteria"/>
</dbReference>
<keyword evidence="4" id="KW-1185">Reference proteome</keyword>
<dbReference type="InterPro" id="IPR010095">
    <property type="entry name" value="Cas12f1-like_TNB"/>
</dbReference>
<feature type="domain" description="Cas12f1-like TNB" evidence="2">
    <location>
        <begin position="319"/>
        <end position="386"/>
    </location>
</feature>
<gene>
    <name evidence="3" type="ORF">Krac_5489</name>
</gene>
<comment type="caution">
    <text evidence="3">The sequence shown here is derived from an EMBL/GenBank/DDBJ whole genome shotgun (WGS) entry which is preliminary data.</text>
</comment>
<evidence type="ECO:0000313" key="4">
    <source>
        <dbReference type="Proteomes" id="UP000004508"/>
    </source>
</evidence>
<dbReference type="OrthoDB" id="143171at2"/>
<dbReference type="InParanoid" id="D6TW63"/>
<keyword evidence="1" id="KW-0238">DNA-binding</keyword>
<dbReference type="AlphaFoldDB" id="D6TW63"/>
<dbReference type="GO" id="GO:0003677">
    <property type="term" value="F:DNA binding"/>
    <property type="evidence" value="ECO:0007669"/>
    <property type="project" value="UniProtKB-KW"/>
</dbReference>
<proteinExistence type="predicted"/>
<evidence type="ECO:0000256" key="1">
    <source>
        <dbReference type="ARBA" id="ARBA00023125"/>
    </source>
</evidence>
<dbReference type="Proteomes" id="UP000004508">
    <property type="component" value="Unassembled WGS sequence"/>
</dbReference>
<organism evidence="3 4">
    <name type="scientific">Ktedonobacter racemifer DSM 44963</name>
    <dbReference type="NCBI Taxonomy" id="485913"/>
    <lineage>
        <taxon>Bacteria</taxon>
        <taxon>Bacillati</taxon>
        <taxon>Chloroflexota</taxon>
        <taxon>Ktedonobacteria</taxon>
        <taxon>Ktedonobacterales</taxon>
        <taxon>Ktedonobacteraceae</taxon>
        <taxon>Ktedonobacter</taxon>
    </lineage>
</organism>
<evidence type="ECO:0000313" key="3">
    <source>
        <dbReference type="EMBL" id="EFH84446.1"/>
    </source>
</evidence>
<dbReference type="NCBIfam" id="TIGR01766">
    <property type="entry name" value="IS200/IS605 family accessory protein TnpB-like domain"/>
    <property type="match status" value="1"/>
</dbReference>
<accession>D6TW63</accession>
<evidence type="ECO:0000259" key="2">
    <source>
        <dbReference type="Pfam" id="PF07282"/>
    </source>
</evidence>
<dbReference type="NCBIfam" id="NF040570">
    <property type="entry name" value="guided_TnpB"/>
    <property type="match status" value="1"/>
</dbReference>
<dbReference type="Pfam" id="PF07282">
    <property type="entry name" value="Cas12f1-like_TNB"/>
    <property type="match status" value="1"/>
</dbReference>
<dbReference type="STRING" id="485913.Krac_5489"/>
<name>D6TW63_KTERA</name>
<dbReference type="EMBL" id="ADVG01000003">
    <property type="protein sequence ID" value="EFH84446.1"/>
    <property type="molecule type" value="Genomic_DNA"/>
</dbReference>
<dbReference type="RefSeq" id="WP_007915975.1">
    <property type="nucleotide sequence ID" value="NZ_ADVG01000003.1"/>
</dbReference>
<reference evidence="3 4" key="1">
    <citation type="journal article" date="2011" name="Stand. Genomic Sci.">
        <title>Non-contiguous finished genome sequence and contextual data of the filamentous soil bacterium Ktedonobacter racemifer type strain (SOSP1-21).</title>
        <authorList>
            <person name="Chang Y.J."/>
            <person name="Land M."/>
            <person name="Hauser L."/>
            <person name="Chertkov O."/>
            <person name="Del Rio T.G."/>
            <person name="Nolan M."/>
            <person name="Copeland A."/>
            <person name="Tice H."/>
            <person name="Cheng J.F."/>
            <person name="Lucas S."/>
            <person name="Han C."/>
            <person name="Goodwin L."/>
            <person name="Pitluck S."/>
            <person name="Ivanova N."/>
            <person name="Ovchinikova G."/>
            <person name="Pati A."/>
            <person name="Chen A."/>
            <person name="Palaniappan K."/>
            <person name="Mavromatis K."/>
            <person name="Liolios K."/>
            <person name="Brettin T."/>
            <person name="Fiebig A."/>
            <person name="Rohde M."/>
            <person name="Abt B."/>
            <person name="Goker M."/>
            <person name="Detter J.C."/>
            <person name="Woyke T."/>
            <person name="Bristow J."/>
            <person name="Eisen J.A."/>
            <person name="Markowitz V."/>
            <person name="Hugenholtz P."/>
            <person name="Kyrpides N.C."/>
            <person name="Klenk H.P."/>
            <person name="Lapidus A."/>
        </authorList>
    </citation>
    <scope>NUCLEOTIDE SEQUENCE [LARGE SCALE GENOMIC DNA]</scope>
    <source>
        <strain evidence="4">DSM 44963</strain>
    </source>
</reference>